<feature type="compositionally biased region" description="Polar residues" evidence="1">
    <location>
        <begin position="159"/>
        <end position="168"/>
    </location>
</feature>
<protein>
    <submittedName>
        <fullName evidence="2">Uncharacterized protein</fullName>
    </submittedName>
</protein>
<dbReference type="Proteomes" id="UP000176770">
    <property type="component" value="Unassembled WGS sequence"/>
</dbReference>
<name>A0A1G2HG09_9BACT</name>
<gene>
    <name evidence="2" type="ORF">A3F94_00465</name>
</gene>
<sequence length="175" mass="20434">MGNNRHLKPYENANFEIRLARPDDYEPSALYVLRWELGFLGLLLDELLLRVGGFENIDTLVEYEDEYGHVTRMIPPIVEYTDFGAWMILDGEHRSFIARHRRMSIPMLFIDNVSVPYPCTPLSDSWNSVEITERVPILKRYRRKGLNDTKENEKDLHRNLSSFGSQGTRKPHSPV</sequence>
<accession>A0A1G2HG09</accession>
<reference evidence="2 3" key="1">
    <citation type="journal article" date="2016" name="Nat. Commun.">
        <title>Thousands of microbial genomes shed light on interconnected biogeochemical processes in an aquifer system.</title>
        <authorList>
            <person name="Anantharaman K."/>
            <person name="Brown C.T."/>
            <person name="Hug L.A."/>
            <person name="Sharon I."/>
            <person name="Castelle C.J."/>
            <person name="Probst A.J."/>
            <person name="Thomas B.C."/>
            <person name="Singh A."/>
            <person name="Wilkins M.J."/>
            <person name="Karaoz U."/>
            <person name="Brodie E.L."/>
            <person name="Williams K.H."/>
            <person name="Hubbard S.S."/>
            <person name="Banfield J.F."/>
        </authorList>
    </citation>
    <scope>NUCLEOTIDE SEQUENCE [LARGE SCALE GENOMIC DNA]</scope>
</reference>
<feature type="compositionally biased region" description="Basic and acidic residues" evidence="1">
    <location>
        <begin position="148"/>
        <end position="158"/>
    </location>
</feature>
<proteinExistence type="predicted"/>
<evidence type="ECO:0000313" key="2">
    <source>
        <dbReference type="EMBL" id="OGZ61414.1"/>
    </source>
</evidence>
<feature type="region of interest" description="Disordered" evidence="1">
    <location>
        <begin position="148"/>
        <end position="175"/>
    </location>
</feature>
<dbReference type="STRING" id="1802165.A3F94_00465"/>
<evidence type="ECO:0000313" key="3">
    <source>
        <dbReference type="Proteomes" id="UP000176770"/>
    </source>
</evidence>
<dbReference type="EMBL" id="MHOK01000023">
    <property type="protein sequence ID" value="OGZ61414.1"/>
    <property type="molecule type" value="Genomic_DNA"/>
</dbReference>
<comment type="caution">
    <text evidence="2">The sequence shown here is derived from an EMBL/GenBank/DDBJ whole genome shotgun (WGS) entry which is preliminary data.</text>
</comment>
<dbReference type="AlphaFoldDB" id="A0A1G2HG09"/>
<evidence type="ECO:0000256" key="1">
    <source>
        <dbReference type="SAM" id="MobiDB-lite"/>
    </source>
</evidence>
<organism evidence="2 3">
    <name type="scientific">Candidatus Spechtbacteria bacterium RIFCSPLOWO2_12_FULL_38_22</name>
    <dbReference type="NCBI Taxonomy" id="1802165"/>
    <lineage>
        <taxon>Bacteria</taxon>
        <taxon>Candidatus Spechtiibacteriota</taxon>
    </lineage>
</organism>